<dbReference type="InterPro" id="IPR013324">
    <property type="entry name" value="RNA_pol_sigma_r3/r4-like"/>
</dbReference>
<dbReference type="RefSeq" id="WP_338201893.1">
    <property type="nucleotide sequence ID" value="NZ_JAEKNR010000121.1"/>
</dbReference>
<sequence length="193" mass="21481">MGGTEKEFSDPEMVSGLAAGEVEVLRTLYQRYGTLAYSLAVRMLGDHGRAEDVVQDAFIKVWTSAGSFDPNRGTLRTWLLTTVRHRAIDYLRGRPGRERKELELSLELPSHGAGSDPWRDVSESLERQAIRQALGSLPADQRQVVELAYYGGYTQREIAEVVQVPLGTIKGRTRLAMEKLSSYLQGRGLIDDG</sequence>
<dbReference type="Gene3D" id="1.10.1740.10">
    <property type="match status" value="1"/>
</dbReference>
<dbReference type="InterPro" id="IPR036388">
    <property type="entry name" value="WH-like_DNA-bd_sf"/>
</dbReference>
<evidence type="ECO:0000259" key="6">
    <source>
        <dbReference type="Pfam" id="PF08281"/>
    </source>
</evidence>
<keyword evidence="2" id="KW-0805">Transcription regulation</keyword>
<comment type="similarity">
    <text evidence="1">Belongs to the sigma-70 factor family. ECF subfamily.</text>
</comment>
<keyword evidence="8" id="KW-1185">Reference proteome</keyword>
<evidence type="ECO:0000259" key="5">
    <source>
        <dbReference type="Pfam" id="PF04542"/>
    </source>
</evidence>
<dbReference type="SUPFAM" id="SSF88946">
    <property type="entry name" value="Sigma2 domain of RNA polymerase sigma factors"/>
    <property type="match status" value="1"/>
</dbReference>
<evidence type="ECO:0000313" key="8">
    <source>
        <dbReference type="Proteomes" id="UP000612893"/>
    </source>
</evidence>
<dbReference type="PANTHER" id="PTHR43133:SF62">
    <property type="entry name" value="RNA POLYMERASE SIGMA FACTOR SIGZ"/>
    <property type="match status" value="1"/>
</dbReference>
<accession>A0A934KAD8</accession>
<evidence type="ECO:0000256" key="3">
    <source>
        <dbReference type="ARBA" id="ARBA00023082"/>
    </source>
</evidence>
<feature type="domain" description="RNA polymerase sigma factor 70 region 4 type 2" evidence="6">
    <location>
        <begin position="127"/>
        <end position="180"/>
    </location>
</feature>
<dbReference type="GO" id="GO:0016987">
    <property type="term" value="F:sigma factor activity"/>
    <property type="evidence" value="ECO:0007669"/>
    <property type="project" value="UniProtKB-KW"/>
</dbReference>
<organism evidence="7 8">
    <name type="scientific">Candidatus Nephthysia bennettiae</name>
    <dbReference type="NCBI Taxonomy" id="3127016"/>
    <lineage>
        <taxon>Bacteria</taxon>
        <taxon>Bacillati</taxon>
        <taxon>Candidatus Dormiibacterota</taxon>
        <taxon>Candidatus Dormibacteria</taxon>
        <taxon>Candidatus Dormibacterales</taxon>
        <taxon>Candidatus Dormibacteraceae</taxon>
        <taxon>Candidatus Nephthysia</taxon>
    </lineage>
</organism>
<comment type="caution">
    <text evidence="7">The sequence shown here is derived from an EMBL/GenBank/DDBJ whole genome shotgun (WGS) entry which is preliminary data.</text>
</comment>
<keyword evidence="3" id="KW-0731">Sigma factor</keyword>
<dbReference type="InterPro" id="IPR007627">
    <property type="entry name" value="RNA_pol_sigma70_r2"/>
</dbReference>
<evidence type="ECO:0000313" key="7">
    <source>
        <dbReference type="EMBL" id="MBJ7598688.1"/>
    </source>
</evidence>
<dbReference type="SUPFAM" id="SSF88659">
    <property type="entry name" value="Sigma3 and sigma4 domains of RNA polymerase sigma factors"/>
    <property type="match status" value="1"/>
</dbReference>
<dbReference type="InterPro" id="IPR013249">
    <property type="entry name" value="RNA_pol_sigma70_r4_t2"/>
</dbReference>
<evidence type="ECO:0000256" key="4">
    <source>
        <dbReference type="ARBA" id="ARBA00023163"/>
    </source>
</evidence>
<dbReference type="InterPro" id="IPR013325">
    <property type="entry name" value="RNA_pol_sigma_r2"/>
</dbReference>
<dbReference type="NCBIfam" id="TIGR02937">
    <property type="entry name" value="sigma70-ECF"/>
    <property type="match status" value="1"/>
</dbReference>
<dbReference type="Gene3D" id="1.10.10.10">
    <property type="entry name" value="Winged helix-like DNA-binding domain superfamily/Winged helix DNA-binding domain"/>
    <property type="match status" value="1"/>
</dbReference>
<dbReference type="EMBL" id="JAEKNR010000121">
    <property type="protein sequence ID" value="MBJ7598688.1"/>
    <property type="molecule type" value="Genomic_DNA"/>
</dbReference>
<dbReference type="Pfam" id="PF08281">
    <property type="entry name" value="Sigma70_r4_2"/>
    <property type="match status" value="1"/>
</dbReference>
<gene>
    <name evidence="7" type="ORF">JF922_11470</name>
</gene>
<name>A0A934KAD8_9BACT</name>
<evidence type="ECO:0000256" key="2">
    <source>
        <dbReference type="ARBA" id="ARBA00023015"/>
    </source>
</evidence>
<dbReference type="Pfam" id="PF04542">
    <property type="entry name" value="Sigma70_r2"/>
    <property type="match status" value="1"/>
</dbReference>
<protein>
    <submittedName>
        <fullName evidence="7">Sigma-70 family RNA polymerase sigma factor</fullName>
    </submittedName>
</protein>
<proteinExistence type="inferred from homology"/>
<feature type="domain" description="RNA polymerase sigma-70 region 2" evidence="5">
    <location>
        <begin position="28"/>
        <end position="93"/>
    </location>
</feature>
<keyword evidence="4" id="KW-0804">Transcription</keyword>
<dbReference type="InterPro" id="IPR014284">
    <property type="entry name" value="RNA_pol_sigma-70_dom"/>
</dbReference>
<reference evidence="7" key="1">
    <citation type="submission" date="2020-10" db="EMBL/GenBank/DDBJ databases">
        <title>Ca. Dormibacterota MAGs.</title>
        <authorList>
            <person name="Montgomery K."/>
        </authorList>
    </citation>
    <scope>NUCLEOTIDE SEQUENCE [LARGE SCALE GENOMIC DNA]</scope>
    <source>
        <strain evidence="7">SC8812_S17_10</strain>
    </source>
</reference>
<evidence type="ECO:0000256" key="1">
    <source>
        <dbReference type="ARBA" id="ARBA00010641"/>
    </source>
</evidence>
<dbReference type="Proteomes" id="UP000612893">
    <property type="component" value="Unassembled WGS sequence"/>
</dbReference>
<dbReference type="AlphaFoldDB" id="A0A934KAD8"/>
<dbReference type="InterPro" id="IPR039425">
    <property type="entry name" value="RNA_pol_sigma-70-like"/>
</dbReference>
<dbReference type="PANTHER" id="PTHR43133">
    <property type="entry name" value="RNA POLYMERASE ECF-TYPE SIGMA FACTO"/>
    <property type="match status" value="1"/>
</dbReference>
<dbReference type="CDD" id="cd06171">
    <property type="entry name" value="Sigma70_r4"/>
    <property type="match status" value="1"/>
</dbReference>